<feature type="transmembrane region" description="Helical" evidence="7">
    <location>
        <begin position="152"/>
        <end position="170"/>
    </location>
</feature>
<dbReference type="Pfam" id="PF00953">
    <property type="entry name" value="Glycos_transf_4"/>
    <property type="match status" value="1"/>
</dbReference>
<keyword evidence="2" id="KW-1003">Cell membrane</keyword>
<name>A0A1W1EEI2_9ZZZZ</name>
<feature type="transmembrane region" description="Helical" evidence="7">
    <location>
        <begin position="207"/>
        <end position="225"/>
    </location>
</feature>
<proteinExistence type="predicted"/>
<dbReference type="PANTHER" id="PTHR22926:SF3">
    <property type="entry name" value="UNDECAPRENYL-PHOSPHATE ALPHA-N-ACETYLGLUCOSAMINYL 1-PHOSPHATE TRANSFERASE"/>
    <property type="match status" value="1"/>
</dbReference>
<evidence type="ECO:0000256" key="3">
    <source>
        <dbReference type="ARBA" id="ARBA00022679"/>
    </source>
</evidence>
<dbReference type="EC" id="2.7.8.-" evidence="8"/>
<protein>
    <submittedName>
        <fullName evidence="8">Undecaprenyl-phosphate N-acetylglucosaminyl 1-phosphate transferase</fullName>
        <ecNumber evidence="8">2.7.8.-</ecNumber>
    </submittedName>
</protein>
<evidence type="ECO:0000256" key="7">
    <source>
        <dbReference type="SAM" id="Phobius"/>
    </source>
</evidence>
<organism evidence="8">
    <name type="scientific">hydrothermal vent metagenome</name>
    <dbReference type="NCBI Taxonomy" id="652676"/>
    <lineage>
        <taxon>unclassified sequences</taxon>
        <taxon>metagenomes</taxon>
        <taxon>ecological metagenomes</taxon>
    </lineage>
</organism>
<dbReference type="AlphaFoldDB" id="A0A1W1EEI2"/>
<dbReference type="GO" id="GO:0009103">
    <property type="term" value="P:lipopolysaccharide biosynthetic process"/>
    <property type="evidence" value="ECO:0007669"/>
    <property type="project" value="TreeGrafter"/>
</dbReference>
<dbReference type="GO" id="GO:0016780">
    <property type="term" value="F:phosphotransferase activity, for other substituted phosphate groups"/>
    <property type="evidence" value="ECO:0007669"/>
    <property type="project" value="InterPro"/>
</dbReference>
<keyword evidence="5 7" id="KW-1133">Transmembrane helix</keyword>
<feature type="transmembrane region" description="Helical" evidence="7">
    <location>
        <begin position="231"/>
        <end position="249"/>
    </location>
</feature>
<feature type="transmembrane region" description="Helical" evidence="7">
    <location>
        <begin position="5"/>
        <end position="23"/>
    </location>
</feature>
<evidence type="ECO:0000256" key="6">
    <source>
        <dbReference type="ARBA" id="ARBA00023136"/>
    </source>
</evidence>
<dbReference type="GO" id="GO:0071555">
    <property type="term" value="P:cell wall organization"/>
    <property type="evidence" value="ECO:0007669"/>
    <property type="project" value="TreeGrafter"/>
</dbReference>
<dbReference type="EMBL" id="FPKX01000048">
    <property type="protein sequence ID" value="SFZ98426.1"/>
    <property type="molecule type" value="Genomic_DNA"/>
</dbReference>
<dbReference type="PANTHER" id="PTHR22926">
    <property type="entry name" value="PHOSPHO-N-ACETYLMURAMOYL-PENTAPEPTIDE-TRANSFERASE"/>
    <property type="match status" value="1"/>
</dbReference>
<feature type="transmembrane region" description="Helical" evidence="7">
    <location>
        <begin position="125"/>
        <end position="145"/>
    </location>
</feature>
<evidence type="ECO:0000256" key="4">
    <source>
        <dbReference type="ARBA" id="ARBA00022692"/>
    </source>
</evidence>
<feature type="transmembrane region" description="Helical" evidence="7">
    <location>
        <begin position="96"/>
        <end position="119"/>
    </location>
</feature>
<feature type="transmembrane region" description="Helical" evidence="7">
    <location>
        <begin position="51"/>
        <end position="84"/>
    </location>
</feature>
<sequence>MTTIFLYAFLISLTTNIAIIYFSHRFNLFIDDAGEDKPQNFHSYSTPRAGGIGIIFGMFLLLLFPFALKLIIPIVLAFASGIFEDFNNSLSPKFRLFLQLIAAFSSVALLNAVVTYLGLGITMPYWLGIIFSAFAIVGMMNAVNIIDGFNGLASGVVLLILTSFATIAYHQNNIELLNIIFITAGSLFAFFLLNFPKGKIFLGDGGAYMLGFIVAIIGIFLASKYESVSPWYILAIFIYPVWEVVFSIIRKKYMGLSPMQPDSYHLHMLVYRQVTQNNPMTALFITISLVPFMVLSTIFANKSITNISIAFCFILFYSLFYFYLYKKDTKEN</sequence>
<gene>
    <name evidence="8" type="ORF">MNB_SV-5-1048</name>
</gene>
<keyword evidence="6 7" id="KW-0472">Membrane</keyword>
<dbReference type="InterPro" id="IPR000715">
    <property type="entry name" value="Glycosyl_transferase_4"/>
</dbReference>
<dbReference type="GO" id="GO:0044038">
    <property type="term" value="P:cell wall macromolecule biosynthetic process"/>
    <property type="evidence" value="ECO:0007669"/>
    <property type="project" value="TreeGrafter"/>
</dbReference>
<keyword evidence="4 7" id="KW-0812">Transmembrane</keyword>
<dbReference type="CDD" id="cd06853">
    <property type="entry name" value="GT_WecA_like"/>
    <property type="match status" value="1"/>
</dbReference>
<reference evidence="8" key="1">
    <citation type="submission" date="2016-10" db="EMBL/GenBank/DDBJ databases">
        <authorList>
            <person name="de Groot N.N."/>
        </authorList>
    </citation>
    <scope>NUCLEOTIDE SEQUENCE</scope>
</reference>
<keyword evidence="3 8" id="KW-0808">Transferase</keyword>
<comment type="subcellular location">
    <subcellularLocation>
        <location evidence="1">Cell membrane</location>
        <topology evidence="1">Multi-pass membrane protein</topology>
    </subcellularLocation>
</comment>
<evidence type="ECO:0000256" key="1">
    <source>
        <dbReference type="ARBA" id="ARBA00004651"/>
    </source>
</evidence>
<feature type="transmembrane region" description="Helical" evidence="7">
    <location>
        <begin position="282"/>
        <end position="301"/>
    </location>
</feature>
<dbReference type="GO" id="GO:0005886">
    <property type="term" value="C:plasma membrane"/>
    <property type="evidence" value="ECO:0007669"/>
    <property type="project" value="UniProtKB-SubCell"/>
</dbReference>
<evidence type="ECO:0000256" key="2">
    <source>
        <dbReference type="ARBA" id="ARBA00022475"/>
    </source>
</evidence>
<feature type="transmembrane region" description="Helical" evidence="7">
    <location>
        <begin position="307"/>
        <end position="325"/>
    </location>
</feature>
<feature type="transmembrane region" description="Helical" evidence="7">
    <location>
        <begin position="176"/>
        <end position="195"/>
    </location>
</feature>
<evidence type="ECO:0000256" key="5">
    <source>
        <dbReference type="ARBA" id="ARBA00022989"/>
    </source>
</evidence>
<accession>A0A1W1EEI2</accession>
<evidence type="ECO:0000313" key="8">
    <source>
        <dbReference type="EMBL" id="SFZ98426.1"/>
    </source>
</evidence>